<evidence type="ECO:0000313" key="3">
    <source>
        <dbReference type="Proteomes" id="UP000467841"/>
    </source>
</evidence>
<proteinExistence type="predicted"/>
<reference evidence="2" key="1">
    <citation type="submission" date="2020-01" db="EMBL/GenBank/DDBJ databases">
        <authorList>
            <person name="Mishra B."/>
        </authorList>
    </citation>
    <scope>NUCLEOTIDE SEQUENCE [LARGE SCALE GENOMIC DNA]</scope>
</reference>
<feature type="domain" description="Reverse transcriptase zinc-binding" evidence="1">
    <location>
        <begin position="260"/>
        <end position="342"/>
    </location>
</feature>
<dbReference type="Pfam" id="PF13966">
    <property type="entry name" value="zf-RVT"/>
    <property type="match status" value="1"/>
</dbReference>
<evidence type="ECO:0000259" key="1">
    <source>
        <dbReference type="Pfam" id="PF13966"/>
    </source>
</evidence>
<dbReference type="Proteomes" id="UP000467841">
    <property type="component" value="Unassembled WGS sequence"/>
</dbReference>
<dbReference type="EMBL" id="CACVBM020001523">
    <property type="protein sequence ID" value="CAA7053139.1"/>
    <property type="molecule type" value="Genomic_DNA"/>
</dbReference>
<gene>
    <name evidence="2" type="ORF">MERR_LOCUS40374</name>
</gene>
<sequence length="450" mass="52171">MTKLDYEPLIDKVRTRLLHWSHKPLSCAGRLQLIKSVIASITNFWCSAFILPQGCLDTIESMCNAFLWSGSPNDTHKSKVSWDDICYPKEEGGLGIRRLRETSLVFALSLIWRLFSSTGSLWVAWVKSYLLHGESFWDARDGSKGSWMGKKMLKLRDKAYPFIKYQIGDGKEAFFLFDNWLEQGKLLELVGASGTHMLGIPRQAKVAIAVRGSAWQLRRQRGAVQRQLVALIQAAPVPNREVGRDVVLWRYKEGEYKDVFSAAATWDQIRRNQTKVTWFRTIWFAQGVPRYSFIAWLSILNRLAAGDRMRNWGHEQSCLFCGERDETRDHLFFACPYTYTLWSSLGGSLMPSASTPDWVDTLSFIISQGSRTMDSVLLRLLFQTSIYHVWRERNARERNARRHRTSWIPLEHLARYVDKAMRNQISSLNYRAPHKFEGLMRHWFEVCCLP</sequence>
<dbReference type="InterPro" id="IPR026960">
    <property type="entry name" value="RVT-Znf"/>
</dbReference>
<protein>
    <recommendedName>
        <fullName evidence="1">Reverse transcriptase zinc-binding domain-containing protein</fullName>
    </recommendedName>
</protein>
<dbReference type="PANTHER" id="PTHR33116">
    <property type="entry name" value="REVERSE TRANSCRIPTASE ZINC-BINDING DOMAIN-CONTAINING PROTEIN-RELATED-RELATED"/>
    <property type="match status" value="1"/>
</dbReference>
<evidence type="ECO:0000313" key="2">
    <source>
        <dbReference type="EMBL" id="CAA7053139.1"/>
    </source>
</evidence>
<dbReference type="PANTHER" id="PTHR33116:SF84">
    <property type="entry name" value="RNA-DIRECTED DNA POLYMERASE"/>
    <property type="match status" value="1"/>
</dbReference>
<organism evidence="2 3">
    <name type="scientific">Microthlaspi erraticum</name>
    <dbReference type="NCBI Taxonomy" id="1685480"/>
    <lineage>
        <taxon>Eukaryota</taxon>
        <taxon>Viridiplantae</taxon>
        <taxon>Streptophyta</taxon>
        <taxon>Embryophyta</taxon>
        <taxon>Tracheophyta</taxon>
        <taxon>Spermatophyta</taxon>
        <taxon>Magnoliopsida</taxon>
        <taxon>eudicotyledons</taxon>
        <taxon>Gunneridae</taxon>
        <taxon>Pentapetalae</taxon>
        <taxon>rosids</taxon>
        <taxon>malvids</taxon>
        <taxon>Brassicales</taxon>
        <taxon>Brassicaceae</taxon>
        <taxon>Coluteocarpeae</taxon>
        <taxon>Microthlaspi</taxon>
    </lineage>
</organism>
<name>A0A6D2K8C1_9BRAS</name>
<dbReference type="AlphaFoldDB" id="A0A6D2K8C1"/>
<comment type="caution">
    <text evidence="2">The sequence shown here is derived from an EMBL/GenBank/DDBJ whole genome shotgun (WGS) entry which is preliminary data.</text>
</comment>
<keyword evidence="3" id="KW-1185">Reference proteome</keyword>
<accession>A0A6D2K8C1</accession>
<dbReference type="OrthoDB" id="1938625at2759"/>